<feature type="coiled-coil region" evidence="4">
    <location>
        <begin position="2077"/>
        <end position="2182"/>
    </location>
</feature>
<protein>
    <recommendedName>
        <fullName evidence="5">Vesicle tethering protein Uso1/P115-like head domain-containing protein</fullName>
    </recommendedName>
</protein>
<evidence type="ECO:0000256" key="1">
    <source>
        <dbReference type="ARBA" id="ARBA00004555"/>
    </source>
</evidence>
<dbReference type="InterPro" id="IPR006953">
    <property type="entry name" value="Vesicle_Uso1_P115_head"/>
</dbReference>
<comment type="caution">
    <text evidence="6">The sequence shown here is derived from an EMBL/GenBank/DDBJ whole genome shotgun (WGS) entry which is preliminary data.</text>
</comment>
<evidence type="ECO:0000256" key="3">
    <source>
        <dbReference type="ARBA" id="ARBA00023054"/>
    </source>
</evidence>
<dbReference type="Gene3D" id="1.25.10.10">
    <property type="entry name" value="Leucine-rich Repeat Variant"/>
    <property type="match status" value="1"/>
</dbReference>
<feature type="coiled-coil region" evidence="4">
    <location>
        <begin position="718"/>
        <end position="921"/>
    </location>
</feature>
<keyword evidence="3 4" id="KW-0175">Coiled coil</keyword>
<dbReference type="GO" id="GO:0005795">
    <property type="term" value="C:Golgi stack"/>
    <property type="evidence" value="ECO:0007669"/>
    <property type="project" value="TreeGrafter"/>
</dbReference>
<keyword evidence="2" id="KW-0333">Golgi apparatus</keyword>
<comment type="subcellular location">
    <subcellularLocation>
        <location evidence="1">Golgi apparatus</location>
    </subcellularLocation>
</comment>
<feature type="coiled-coil region" evidence="4">
    <location>
        <begin position="1049"/>
        <end position="1158"/>
    </location>
</feature>
<dbReference type="GO" id="GO:0012507">
    <property type="term" value="C:ER to Golgi transport vesicle membrane"/>
    <property type="evidence" value="ECO:0007669"/>
    <property type="project" value="TreeGrafter"/>
</dbReference>
<dbReference type="SUPFAM" id="SSF48371">
    <property type="entry name" value="ARM repeat"/>
    <property type="match status" value="1"/>
</dbReference>
<dbReference type="InterPro" id="IPR011989">
    <property type="entry name" value="ARM-like"/>
</dbReference>
<feature type="coiled-coil region" evidence="4">
    <location>
        <begin position="1840"/>
        <end position="1937"/>
    </location>
</feature>
<dbReference type="GO" id="GO:0048211">
    <property type="term" value="P:Golgi vesicle docking"/>
    <property type="evidence" value="ECO:0007669"/>
    <property type="project" value="TreeGrafter"/>
</dbReference>
<organism evidence="6 7">
    <name type="scientific">Scheffersomyces spartinae</name>
    <dbReference type="NCBI Taxonomy" id="45513"/>
    <lineage>
        <taxon>Eukaryota</taxon>
        <taxon>Fungi</taxon>
        <taxon>Dikarya</taxon>
        <taxon>Ascomycota</taxon>
        <taxon>Saccharomycotina</taxon>
        <taxon>Pichiomycetes</taxon>
        <taxon>Debaryomycetaceae</taxon>
        <taxon>Scheffersomyces</taxon>
    </lineage>
</organism>
<accession>A0A9P7V6B9</accession>
<feature type="coiled-coil region" evidence="4">
    <location>
        <begin position="2365"/>
        <end position="2756"/>
    </location>
</feature>
<dbReference type="PANTHER" id="PTHR10013:SF0">
    <property type="entry name" value="GENERAL VESICULAR TRANSPORT FACTOR P115"/>
    <property type="match status" value="1"/>
</dbReference>
<dbReference type="GO" id="GO:0006888">
    <property type="term" value="P:endoplasmic reticulum to Golgi vesicle-mediated transport"/>
    <property type="evidence" value="ECO:0007669"/>
    <property type="project" value="TreeGrafter"/>
</dbReference>
<feature type="domain" description="Vesicle tethering protein Uso1/P115-like head" evidence="5">
    <location>
        <begin position="378"/>
        <end position="701"/>
    </location>
</feature>
<feature type="coiled-coil region" evidence="4">
    <location>
        <begin position="1184"/>
        <end position="1524"/>
    </location>
</feature>
<evidence type="ECO:0000259" key="5">
    <source>
        <dbReference type="Pfam" id="PF04869"/>
    </source>
</evidence>
<feature type="coiled-coil region" evidence="4">
    <location>
        <begin position="2250"/>
        <end position="2341"/>
    </location>
</feature>
<dbReference type="InterPro" id="IPR024095">
    <property type="entry name" value="Vesicle_P115"/>
</dbReference>
<dbReference type="GO" id="GO:0005783">
    <property type="term" value="C:endoplasmic reticulum"/>
    <property type="evidence" value="ECO:0007669"/>
    <property type="project" value="TreeGrafter"/>
</dbReference>
<sequence>MDIARKILAAPGGSKVPSVEETLPTLCNRLQHATLSSDRKSAILGLKSFSRQYRESVVEYGLRPLITALKRDYENREITKAILETLLILIIRGEGTEDLTRAFVQATRAQNGKYPCPLLLENDQFSLWIADALTQDPSSFELILVIIQDNDDFHIKLYAIQLLEAVVSARASRAKDCLLSIPTATSVLVSLLKDPRDPIRNEAILLLLAIVKDNFNIQKLVAFENTFDILFDIIQDEIGIRGSVLVQDCLSLINSLLQYNASNQKFFIETQGIPRLNELMSEPLEEAYEDDDLKDSEGNPIPIPPIHWTEQRLVNMHLALDACKALVLDDNESLAYNQEKLTQAGVLFTVLRLTFSPNVRNETRLSALLAVCDIIRGNHDLQLQLETIDVPYIDPSLPLQLQANDEPIPVILSLINWALCINSVHCFDLRVAASKCLHAYLFNNDAAKSSFLTEQMESYRDPTYYDKLFLGNDVDVSHRPTFTNVFSVLMDYDTEVKINPYRLWFAAVIITYIIEDDENDVSLDMMTNFKTGDESSGEEVLGSIQAISGSLVTTLENYDERVPIGYFMLLSIWLYENPKAVNEFLSDPSVVRSILTYLSKSTDQSVLVQGVAAFFIGIIFEFSSKESPISRVSLHGMIVQTLGKANFSLKVRQLKENPLFRNFDENIDGGGIEENGLPELYFVSQYVNLVKDNYNRISKTLIQDPNLETIKKVSYDDFRELNDKYQELESTLASERSATKQQEEALNKVIEDLDAQYNDAQANLETKTKELERLKMGHSGIEREYEQLKAKLEEIEKLKDHFEVSSKTYYKELSATKKMASTSDGSMKKLLMDLDKVTAEKKKLEEGINKMTRDLFQLQKQKQTSDNNLRAHEKEILNLNKELTKMKNDNDSKTEKLRKANKELEERVRELSENLNAESKKAMLANALSKDLQTKAAIEAQNNETLVDKLRLAASTYNELKKAKLEVENQVRFLNAKVSSLEVASLELHKDNGQQRALLDSVQNGSQSKMAEFRQAFESLTLNNLALQVKQLELEDEIRTLQLDQTEEQEAYEALIVELENKIKELSLENKTLKESVSQLEDTNKQLTTSKALLQEEYQKYKQVQEDTTVSKETEISEYKEDVTRQMNLLEAKAVELEQKLQEKSEETSKAKSDLEGQLSKLSELEIEHRANLSKMEIKYDDIKHELETKVVEYNSAVDRLALQERQLSEMHEQQQDKVEHYEQRLSELKESLTLKLKEYREAKDLLKQTELELNELKMNHAKEIELMKSELEDVKSQLEVAITPESLEDIKKEIVTDYQSELSDVKLQLELKNLSYQKLEAQLSEVNSELSHLQEQYDSQSSEYKSKLEELEKLTLSKSELQLECERLLSELKKAQTESGKQQLDLEVEQLKSDLSSKDVTIQGLQQTEQELRQEVSSLLEKCMGFEQLLFEAGETHKTLEHSKQATDNELRVMKETLRQLQDAHTEEGSSTTDQKADDAAYLELVSQNEQAKQTIAAIEAELTETKANYDQVKQSLEHLKSEFLTMKQKHEAVAMELELVSESQGESLERVKRIEELEDQLLKARDELDSTKSALQCASETVSKHESDVKEFEASYLEVASLLEATKAKHDTLKLQLTTIESEHRKKLDISIAELSESKKSIAELQQKQVTHMKKIEELEGIISQLEKEIDDLKDEKISTDDIAVMKDEGISNGHHTEMGTEAEVTEQQVESTPLDSIEDFSQVKKDNSNLRIELETVSNRLEQASKEIEKLKDVIESKEQQLSEKEVAIAELEDENDSVTDMMEKLNVVKFQLEAELKGIIKQAKPELLEDKENQIVALKNDLMLKIESLGLKDVTIAKLQAELNSRVKEYEALSNEYESLKEDVVIKDEELRAFETQIADLEKTKSTNDSIVLELKSNCTTLKKDNDDLEAALASFKKEVLRLTAEFEDLTKKHELETKKASQKESLFLSLEAKCKEAESRVIQLSLDYQDKIEAIELERQLFAKEISDLDTKCSLAVKEWKAKLRDVEASNLSTISALQSDKIKLEEQLEDTLKELYELQQSHRQLILDVSELAKENSDIKAASESTLNDLKEQHVKRVSALEAEKDKLSKQLETKLQQLLEESKRLDDNTSELSMLKAALEQFKETNRTLENDFEARLKDEEELHLKAINALTSDLEASETQIEALLKQLLETNEKLTTVTGELHQLKQDLNNSRELSSVWEAKFKELETAKAKELSIVAEERDSLRDQFFSKLEAYAETSSSLKSMTESLAKVESALKASKDEHARSMQELEANGGAKINAIELERDSLVVQLKEKLEELVRTETKLSSVDQELLELRQEYDDVNNKYNSSLSELKATLEQHQQFKDEEINALKQDFKEQLEAKLQELVTIITKHNDLEASLLAELDLSVEQIETLKNAKIQLEEQLEAKRVESAEMAERYEACQEKLTTLEAELTSKIKAHEAAFATNEDKTQQILQDTQHKLQEKESKVKELTLSIENLKTDSDRKLNLVEQERTALVSELESTRAELVQLRNNVDLTSLKEELEHVKAEIRQKEESLNGKELEMQLIREEASNQVETLKADSRSLADLASSQKQEIEKLRSEISSMISNKEKDISTLEQELEQLNKAALEFRDEALQMSDNLAGLRKELEIAKENNHEVQLKERIELLEFEVADKDDNVHILEEQLKKLFESKEKLTETHQNEYQQLKQEKNDEIDVLKTQNEKLREGLLKVKQLLMNKSESESEVEQLKQALIAKDKELESLRTI</sequence>
<proteinExistence type="predicted"/>
<evidence type="ECO:0000256" key="2">
    <source>
        <dbReference type="ARBA" id="ARBA00023034"/>
    </source>
</evidence>
<dbReference type="GO" id="GO:0006886">
    <property type="term" value="P:intracellular protein transport"/>
    <property type="evidence" value="ECO:0007669"/>
    <property type="project" value="InterPro"/>
</dbReference>
<gene>
    <name evidence="6" type="ORF">KQ657_002391</name>
</gene>
<dbReference type="EMBL" id="JAHMUF010000020">
    <property type="protein sequence ID" value="KAG7192036.1"/>
    <property type="molecule type" value="Genomic_DNA"/>
</dbReference>
<evidence type="ECO:0000313" key="7">
    <source>
        <dbReference type="Proteomes" id="UP000790833"/>
    </source>
</evidence>
<keyword evidence="7" id="KW-1185">Reference proteome</keyword>
<dbReference type="InterPro" id="IPR016024">
    <property type="entry name" value="ARM-type_fold"/>
</dbReference>
<dbReference type="Gene3D" id="1.20.5.4090">
    <property type="match status" value="1"/>
</dbReference>
<dbReference type="GeneID" id="66115765"/>
<dbReference type="Pfam" id="PF04869">
    <property type="entry name" value="Uso1_p115_head"/>
    <property type="match status" value="1"/>
</dbReference>
<dbReference type="Proteomes" id="UP000790833">
    <property type="component" value="Unassembled WGS sequence"/>
</dbReference>
<dbReference type="Gene3D" id="1.10.287.1490">
    <property type="match status" value="1"/>
</dbReference>
<evidence type="ECO:0000313" key="6">
    <source>
        <dbReference type="EMBL" id="KAG7192036.1"/>
    </source>
</evidence>
<feature type="coiled-coil region" evidence="4">
    <location>
        <begin position="2020"/>
        <end position="2047"/>
    </location>
</feature>
<feature type="coiled-coil region" evidence="4">
    <location>
        <begin position="1730"/>
        <end position="1792"/>
    </location>
</feature>
<evidence type="ECO:0000256" key="4">
    <source>
        <dbReference type="SAM" id="Coils"/>
    </source>
</evidence>
<feature type="coiled-coil region" evidence="4">
    <location>
        <begin position="1605"/>
        <end position="1685"/>
    </location>
</feature>
<dbReference type="RefSeq" id="XP_043047587.1">
    <property type="nucleotide sequence ID" value="XM_043193161.1"/>
</dbReference>
<reference evidence="6" key="1">
    <citation type="submission" date="2021-03" db="EMBL/GenBank/DDBJ databases">
        <authorList>
            <person name="Palmer J.M."/>
        </authorList>
    </citation>
    <scope>NUCLEOTIDE SEQUENCE</scope>
    <source>
        <strain evidence="6">ARV_011</strain>
    </source>
</reference>
<name>A0A9P7V6B9_9ASCO</name>
<dbReference type="GO" id="GO:0000139">
    <property type="term" value="C:Golgi membrane"/>
    <property type="evidence" value="ECO:0007669"/>
    <property type="project" value="InterPro"/>
</dbReference>
<dbReference type="OrthoDB" id="198977at2759"/>
<dbReference type="PANTHER" id="PTHR10013">
    <property type="entry name" value="GENERAL VESICULAR TRANSPORT FACTOR P115"/>
    <property type="match status" value="1"/>
</dbReference>
<dbReference type="GO" id="GO:0048280">
    <property type="term" value="P:vesicle fusion with Golgi apparatus"/>
    <property type="evidence" value="ECO:0007669"/>
    <property type="project" value="InterPro"/>
</dbReference>